<sequence>MATPLDINLDRKPYFETSVAALSTIGFCIIGFSVWAILITRFTALHAIPLIASVACAVANGLCYYAFYTPRPKVQKSVASAFADICWPMQELALSFYSYQILCYILPRRSLTILVLQSVEILRESSMYKSPISLLYIGYFIVVAIVETLSAVFLIRFLLDAYRTAPVMLRTRHLFLFLLRSTELRVSSLALIGITRAATYPFQITEQHAVNIPNQIDRLVYIIKCLFPVVLI</sequence>
<keyword evidence="3" id="KW-1185">Reference proteome</keyword>
<protein>
    <submittedName>
        <fullName evidence="2">Uncharacterized protein</fullName>
    </submittedName>
</protein>
<dbReference type="Proteomes" id="UP001610446">
    <property type="component" value="Unassembled WGS sequence"/>
</dbReference>
<keyword evidence="1" id="KW-0812">Transmembrane</keyword>
<keyword evidence="1" id="KW-0472">Membrane</keyword>
<organism evidence="2 3">
    <name type="scientific">Aspergillus pseudoustus</name>
    <dbReference type="NCBI Taxonomy" id="1810923"/>
    <lineage>
        <taxon>Eukaryota</taxon>
        <taxon>Fungi</taxon>
        <taxon>Dikarya</taxon>
        <taxon>Ascomycota</taxon>
        <taxon>Pezizomycotina</taxon>
        <taxon>Eurotiomycetes</taxon>
        <taxon>Eurotiomycetidae</taxon>
        <taxon>Eurotiales</taxon>
        <taxon>Aspergillaceae</taxon>
        <taxon>Aspergillus</taxon>
        <taxon>Aspergillus subgen. Nidulantes</taxon>
    </lineage>
</organism>
<evidence type="ECO:0000313" key="3">
    <source>
        <dbReference type="Proteomes" id="UP001610446"/>
    </source>
</evidence>
<feature type="transmembrane region" description="Helical" evidence="1">
    <location>
        <begin position="20"/>
        <end position="40"/>
    </location>
</feature>
<keyword evidence="1" id="KW-1133">Transmembrane helix</keyword>
<feature type="transmembrane region" description="Helical" evidence="1">
    <location>
        <begin position="47"/>
        <end position="67"/>
    </location>
</feature>
<evidence type="ECO:0000256" key="1">
    <source>
        <dbReference type="SAM" id="Phobius"/>
    </source>
</evidence>
<evidence type="ECO:0000313" key="2">
    <source>
        <dbReference type="EMBL" id="KAL2827275.1"/>
    </source>
</evidence>
<proteinExistence type="predicted"/>
<gene>
    <name evidence="2" type="ORF">BJY01DRAFT_262080</name>
</gene>
<accession>A0ABR4IHN5</accession>
<dbReference type="EMBL" id="JBFXLU010000406">
    <property type="protein sequence ID" value="KAL2827275.1"/>
    <property type="molecule type" value="Genomic_DNA"/>
</dbReference>
<name>A0ABR4IHN5_9EURO</name>
<feature type="transmembrane region" description="Helical" evidence="1">
    <location>
        <begin position="136"/>
        <end position="159"/>
    </location>
</feature>
<comment type="caution">
    <text evidence="2">The sequence shown here is derived from an EMBL/GenBank/DDBJ whole genome shotgun (WGS) entry which is preliminary data.</text>
</comment>
<reference evidence="2 3" key="1">
    <citation type="submission" date="2024-07" db="EMBL/GenBank/DDBJ databases">
        <title>Section-level genome sequencing and comparative genomics of Aspergillus sections Usti and Cavernicolus.</title>
        <authorList>
            <consortium name="Lawrence Berkeley National Laboratory"/>
            <person name="Nybo J.L."/>
            <person name="Vesth T.C."/>
            <person name="Theobald S."/>
            <person name="Frisvad J.C."/>
            <person name="Larsen T.O."/>
            <person name="Kjaerboelling I."/>
            <person name="Rothschild-Mancinelli K."/>
            <person name="Lyhne E.K."/>
            <person name="Kogle M.E."/>
            <person name="Barry K."/>
            <person name="Clum A."/>
            <person name="Na H."/>
            <person name="Ledsgaard L."/>
            <person name="Lin J."/>
            <person name="Lipzen A."/>
            <person name="Kuo A."/>
            <person name="Riley R."/>
            <person name="Mondo S."/>
            <person name="Labutti K."/>
            <person name="Haridas S."/>
            <person name="Pangalinan J."/>
            <person name="Salamov A.A."/>
            <person name="Simmons B.A."/>
            <person name="Magnuson J.K."/>
            <person name="Chen J."/>
            <person name="Drula E."/>
            <person name="Henrissat B."/>
            <person name="Wiebenga A."/>
            <person name="Lubbers R.J."/>
            <person name="Gomes A.C."/>
            <person name="Makela M.R."/>
            <person name="Stajich J."/>
            <person name="Grigoriev I.V."/>
            <person name="Mortensen U.H."/>
            <person name="De Vries R.P."/>
            <person name="Baker S.E."/>
            <person name="Andersen M.R."/>
        </authorList>
    </citation>
    <scope>NUCLEOTIDE SEQUENCE [LARGE SCALE GENOMIC DNA]</scope>
    <source>
        <strain evidence="2 3">CBS 123904</strain>
    </source>
</reference>